<evidence type="ECO:0000256" key="3">
    <source>
        <dbReference type="ARBA" id="ARBA00022763"/>
    </source>
</evidence>
<evidence type="ECO:0000313" key="7">
    <source>
        <dbReference type="EnsemblPlants" id="AET4Gv20575900.16"/>
    </source>
</evidence>
<reference evidence="8" key="2">
    <citation type="journal article" date="2017" name="Nat. Plants">
        <title>The Aegilops tauschii genome reveals multiple impacts of transposons.</title>
        <authorList>
            <person name="Zhao G."/>
            <person name="Zou C."/>
            <person name="Li K."/>
            <person name="Wang K."/>
            <person name="Li T."/>
            <person name="Gao L."/>
            <person name="Zhang X."/>
            <person name="Wang H."/>
            <person name="Yang Z."/>
            <person name="Liu X."/>
            <person name="Jiang W."/>
            <person name="Mao L."/>
            <person name="Kong X."/>
            <person name="Jiao Y."/>
            <person name="Jia J."/>
        </authorList>
    </citation>
    <scope>NUCLEOTIDE SEQUENCE [LARGE SCALE GENOMIC DNA]</scope>
    <source>
        <strain evidence="8">cv. AL8/78</strain>
    </source>
</reference>
<reference evidence="7" key="3">
    <citation type="journal article" date="2017" name="Nature">
        <title>Genome sequence of the progenitor of the wheat D genome Aegilops tauschii.</title>
        <authorList>
            <person name="Luo M.C."/>
            <person name="Gu Y.Q."/>
            <person name="Puiu D."/>
            <person name="Wang H."/>
            <person name="Twardziok S.O."/>
            <person name="Deal K.R."/>
            <person name="Huo N."/>
            <person name="Zhu T."/>
            <person name="Wang L."/>
            <person name="Wang Y."/>
            <person name="McGuire P.E."/>
            <person name="Liu S."/>
            <person name="Long H."/>
            <person name="Ramasamy R.K."/>
            <person name="Rodriguez J.C."/>
            <person name="Van S.L."/>
            <person name="Yuan L."/>
            <person name="Wang Z."/>
            <person name="Xia Z."/>
            <person name="Xiao L."/>
            <person name="Anderson O.D."/>
            <person name="Ouyang S."/>
            <person name="Liang Y."/>
            <person name="Zimin A.V."/>
            <person name="Pertea G."/>
            <person name="Qi P."/>
            <person name="Bennetzen J.L."/>
            <person name="Dai X."/>
            <person name="Dawson M.W."/>
            <person name="Muller H.G."/>
            <person name="Kugler K."/>
            <person name="Rivarola-Duarte L."/>
            <person name="Spannagl M."/>
            <person name="Mayer K.F.X."/>
            <person name="Lu F.H."/>
            <person name="Bevan M.W."/>
            <person name="Leroy P."/>
            <person name="Li P."/>
            <person name="You F.M."/>
            <person name="Sun Q."/>
            <person name="Liu Z."/>
            <person name="Lyons E."/>
            <person name="Wicker T."/>
            <person name="Salzberg S.L."/>
            <person name="Devos K.M."/>
            <person name="Dvorak J."/>
        </authorList>
    </citation>
    <scope>NUCLEOTIDE SEQUENCE [LARGE SCALE GENOMIC DNA]</scope>
    <source>
        <strain evidence="7">cv. AL8/78</strain>
    </source>
</reference>
<protein>
    <submittedName>
        <fullName evidence="7">Uncharacterized protein</fullName>
    </submittedName>
</protein>
<dbReference type="GO" id="GO:0003682">
    <property type="term" value="F:chromatin binding"/>
    <property type="evidence" value="ECO:0007669"/>
    <property type="project" value="TreeGrafter"/>
</dbReference>
<evidence type="ECO:0000313" key="8">
    <source>
        <dbReference type="Proteomes" id="UP000015105"/>
    </source>
</evidence>
<evidence type="ECO:0000256" key="5">
    <source>
        <dbReference type="ARBA" id="ARBA00023242"/>
    </source>
</evidence>
<dbReference type="GO" id="GO:0005524">
    <property type="term" value="F:ATP binding"/>
    <property type="evidence" value="ECO:0007669"/>
    <property type="project" value="UniProtKB-KW"/>
</dbReference>
<dbReference type="GO" id="GO:0005634">
    <property type="term" value="C:nucleus"/>
    <property type="evidence" value="ECO:0007669"/>
    <property type="project" value="UniProtKB-SubCell"/>
</dbReference>
<organism evidence="7 8">
    <name type="scientific">Aegilops tauschii subsp. strangulata</name>
    <name type="common">Goatgrass</name>
    <dbReference type="NCBI Taxonomy" id="200361"/>
    <lineage>
        <taxon>Eukaryota</taxon>
        <taxon>Viridiplantae</taxon>
        <taxon>Streptophyta</taxon>
        <taxon>Embryophyta</taxon>
        <taxon>Tracheophyta</taxon>
        <taxon>Spermatophyta</taxon>
        <taxon>Magnoliopsida</taxon>
        <taxon>Liliopsida</taxon>
        <taxon>Poales</taxon>
        <taxon>Poaceae</taxon>
        <taxon>BOP clade</taxon>
        <taxon>Pooideae</taxon>
        <taxon>Triticodae</taxon>
        <taxon>Triticeae</taxon>
        <taxon>Triticinae</taxon>
        <taxon>Aegilops</taxon>
    </lineage>
</organism>
<comment type="subcellular location">
    <subcellularLocation>
        <location evidence="1">Nucleus</location>
    </subcellularLocation>
</comment>
<evidence type="ECO:0000256" key="4">
    <source>
        <dbReference type="ARBA" id="ARBA00022840"/>
    </source>
</evidence>
<evidence type="ECO:0000256" key="1">
    <source>
        <dbReference type="ARBA" id="ARBA00004123"/>
    </source>
</evidence>
<dbReference type="PANTHER" id="PTHR12172">
    <property type="entry name" value="CELL CYCLE CHECKPOINT PROTEIN RAD17"/>
    <property type="match status" value="1"/>
</dbReference>
<dbReference type="GO" id="GO:0006281">
    <property type="term" value="P:DNA repair"/>
    <property type="evidence" value="ECO:0007669"/>
    <property type="project" value="InterPro"/>
</dbReference>
<keyword evidence="8" id="KW-1185">Reference proteome</keyword>
<evidence type="ECO:0000256" key="2">
    <source>
        <dbReference type="ARBA" id="ARBA00022741"/>
    </source>
</evidence>
<dbReference type="PANTHER" id="PTHR12172:SF0">
    <property type="entry name" value="CELL CYCLE CHECKPOINT PROTEIN RAD17"/>
    <property type="match status" value="1"/>
</dbReference>
<dbReference type="GO" id="GO:0000077">
    <property type="term" value="P:DNA damage checkpoint signaling"/>
    <property type="evidence" value="ECO:0007669"/>
    <property type="project" value="TreeGrafter"/>
</dbReference>
<dbReference type="GO" id="GO:0003689">
    <property type="term" value="F:DNA clamp loader activity"/>
    <property type="evidence" value="ECO:0007669"/>
    <property type="project" value="TreeGrafter"/>
</dbReference>
<accession>A0A453IJ48</accession>
<keyword evidence="2" id="KW-0547">Nucleotide-binding</keyword>
<keyword evidence="3" id="KW-0227">DNA damage</keyword>
<dbReference type="AlphaFoldDB" id="A0A453IJ48"/>
<reference evidence="7" key="5">
    <citation type="journal article" date="2021" name="G3 (Bethesda)">
        <title>Aegilops tauschii genome assembly Aet v5.0 features greater sequence contiguity and improved annotation.</title>
        <authorList>
            <person name="Wang L."/>
            <person name="Zhu T."/>
            <person name="Rodriguez J.C."/>
            <person name="Deal K.R."/>
            <person name="Dubcovsky J."/>
            <person name="McGuire P.E."/>
            <person name="Lux T."/>
            <person name="Spannagl M."/>
            <person name="Mayer K.F.X."/>
            <person name="Baldrich P."/>
            <person name="Meyers B.C."/>
            <person name="Huo N."/>
            <person name="Gu Y.Q."/>
            <person name="Zhou H."/>
            <person name="Devos K.M."/>
            <person name="Bennetzen J.L."/>
            <person name="Unver T."/>
            <person name="Budak H."/>
            <person name="Gulick P.J."/>
            <person name="Galiba G."/>
            <person name="Kalapos B."/>
            <person name="Nelson D.R."/>
            <person name="Li P."/>
            <person name="You F.M."/>
            <person name="Luo M.C."/>
            <person name="Dvorak J."/>
        </authorList>
    </citation>
    <scope>NUCLEOTIDE SEQUENCE [LARGE SCALE GENOMIC DNA]</scope>
    <source>
        <strain evidence="7">cv. AL8/78</strain>
    </source>
</reference>
<sequence length="215" mass="23873">MSLQYYCLNPRRLDSALAISASLSELKGHATLAPAQDCYGLGSVIHSPCGRDETLTLFHALGKFLHNKRETHGDVNIDLDSFSFKEQLRRNPLKMDVPEMILSQAHGEVRTVADFLHENVVDFIDDDAVDDAWVVMSYLSEADCLLAGSPIASARWTVNESNESENMSQLIAASVAARGVLFGNAHPSPSRWHTIRSPKVWQIERTFRSTKSSCI</sequence>
<dbReference type="Gramene" id="AET4Gv20575900.16">
    <property type="protein sequence ID" value="AET4Gv20575900.16"/>
    <property type="gene ID" value="AET4Gv20575900"/>
</dbReference>
<name>A0A453IJ48_AEGTS</name>
<reference evidence="7" key="4">
    <citation type="submission" date="2019-03" db="UniProtKB">
        <authorList>
            <consortium name="EnsemblPlants"/>
        </authorList>
    </citation>
    <scope>IDENTIFICATION</scope>
</reference>
<dbReference type="InterPro" id="IPR004582">
    <property type="entry name" value="Checkpoint_prot_Rad17_Rad24"/>
</dbReference>
<reference evidence="8" key="1">
    <citation type="journal article" date="2014" name="Science">
        <title>Ancient hybridizations among the ancestral genomes of bread wheat.</title>
        <authorList>
            <consortium name="International Wheat Genome Sequencing Consortium,"/>
            <person name="Marcussen T."/>
            <person name="Sandve S.R."/>
            <person name="Heier L."/>
            <person name="Spannagl M."/>
            <person name="Pfeifer M."/>
            <person name="Jakobsen K.S."/>
            <person name="Wulff B.B."/>
            <person name="Steuernagel B."/>
            <person name="Mayer K.F."/>
            <person name="Olsen O.A."/>
        </authorList>
    </citation>
    <scope>NUCLEOTIDE SEQUENCE [LARGE SCALE GENOMIC DNA]</scope>
    <source>
        <strain evidence="8">cv. AL8/78</strain>
    </source>
</reference>
<dbReference type="EnsemblPlants" id="AET4Gv20575900.16">
    <property type="protein sequence ID" value="AET4Gv20575900.16"/>
    <property type="gene ID" value="AET4Gv20575900"/>
</dbReference>
<keyword evidence="4" id="KW-0067">ATP-binding</keyword>
<keyword evidence="6" id="KW-0131">Cell cycle</keyword>
<evidence type="ECO:0000256" key="6">
    <source>
        <dbReference type="ARBA" id="ARBA00023306"/>
    </source>
</evidence>
<dbReference type="GO" id="GO:0033314">
    <property type="term" value="P:mitotic DNA replication checkpoint signaling"/>
    <property type="evidence" value="ECO:0007669"/>
    <property type="project" value="TreeGrafter"/>
</dbReference>
<keyword evidence="5" id="KW-0539">Nucleus</keyword>
<dbReference type="Proteomes" id="UP000015105">
    <property type="component" value="Chromosome 4D"/>
</dbReference>
<proteinExistence type="predicted"/>